<evidence type="ECO:0008006" key="4">
    <source>
        <dbReference type="Google" id="ProtNLM"/>
    </source>
</evidence>
<keyword evidence="3" id="KW-1185">Reference proteome</keyword>
<evidence type="ECO:0000313" key="3">
    <source>
        <dbReference type="Proteomes" id="UP001498771"/>
    </source>
</evidence>
<dbReference type="RefSeq" id="XP_064766995.1">
    <property type="nucleotide sequence ID" value="XM_064911184.1"/>
</dbReference>
<protein>
    <recommendedName>
        <fullName evidence="4">Retrotransposon gag domain-containing protein</fullName>
    </recommendedName>
</protein>
<dbReference type="GeneID" id="90036696"/>
<comment type="caution">
    <text evidence="2">The sequence shown here is derived from an EMBL/GenBank/DDBJ whole genome shotgun (WGS) entry which is preliminary data.</text>
</comment>
<feature type="region of interest" description="Disordered" evidence="1">
    <location>
        <begin position="1"/>
        <end position="38"/>
    </location>
</feature>
<gene>
    <name evidence="2" type="ORF">BZA70DRAFT_268888</name>
</gene>
<organism evidence="2 3">
    <name type="scientific">Myxozyma melibiosi</name>
    <dbReference type="NCBI Taxonomy" id="54550"/>
    <lineage>
        <taxon>Eukaryota</taxon>
        <taxon>Fungi</taxon>
        <taxon>Dikarya</taxon>
        <taxon>Ascomycota</taxon>
        <taxon>Saccharomycotina</taxon>
        <taxon>Lipomycetes</taxon>
        <taxon>Lipomycetales</taxon>
        <taxon>Lipomycetaceae</taxon>
        <taxon>Myxozyma</taxon>
    </lineage>
</organism>
<dbReference type="Proteomes" id="UP001498771">
    <property type="component" value="Unassembled WGS sequence"/>
</dbReference>
<name>A0ABR1F296_9ASCO</name>
<evidence type="ECO:0000256" key="1">
    <source>
        <dbReference type="SAM" id="MobiDB-lite"/>
    </source>
</evidence>
<proteinExistence type="predicted"/>
<sequence length="199" mass="22162">MAPPDTRANQEPKANLTAPETTPIAPTDQLGPETAAAASPVAPDLSALFNDGFHRGMPEDTDAAKMAYALSAMEDALKTRWNELMRELRSRLGSTLEATEAYLDVALTDDRDVDKYLADFTTREVGFDLERFRAHFYLRGLPDHIRYAVLNNITPKATREEIHERTKIVQESYGRVLARRKSEGCGKGNLTRPVTVRDG</sequence>
<evidence type="ECO:0000313" key="2">
    <source>
        <dbReference type="EMBL" id="KAK7203962.1"/>
    </source>
</evidence>
<reference evidence="2 3" key="1">
    <citation type="submission" date="2024-03" db="EMBL/GenBank/DDBJ databases">
        <title>Genome-scale model development and genomic sequencing of the oleaginous clade Lipomyces.</title>
        <authorList>
            <consortium name="Lawrence Berkeley National Laboratory"/>
            <person name="Czajka J.J."/>
            <person name="Han Y."/>
            <person name="Kim J."/>
            <person name="Mondo S.J."/>
            <person name="Hofstad B.A."/>
            <person name="Robles A."/>
            <person name="Haridas S."/>
            <person name="Riley R."/>
            <person name="LaButti K."/>
            <person name="Pangilinan J."/>
            <person name="Andreopoulos W."/>
            <person name="Lipzen A."/>
            <person name="Yan J."/>
            <person name="Wang M."/>
            <person name="Ng V."/>
            <person name="Grigoriev I.V."/>
            <person name="Spatafora J.W."/>
            <person name="Magnuson J.K."/>
            <person name="Baker S.E."/>
            <person name="Pomraning K.R."/>
        </authorList>
    </citation>
    <scope>NUCLEOTIDE SEQUENCE [LARGE SCALE GENOMIC DNA]</scope>
    <source>
        <strain evidence="2 3">Phaff 52-87</strain>
    </source>
</reference>
<dbReference type="EMBL" id="JBBJBU010000010">
    <property type="protein sequence ID" value="KAK7203962.1"/>
    <property type="molecule type" value="Genomic_DNA"/>
</dbReference>
<accession>A0ABR1F296</accession>